<keyword evidence="3" id="KW-0808">Transferase</keyword>
<keyword evidence="4" id="KW-1185">Reference proteome</keyword>
<dbReference type="GO" id="GO:0000155">
    <property type="term" value="F:phosphorelay sensor kinase activity"/>
    <property type="evidence" value="ECO:0007669"/>
    <property type="project" value="InterPro"/>
</dbReference>
<evidence type="ECO:0000256" key="1">
    <source>
        <dbReference type="SAM" id="Phobius"/>
    </source>
</evidence>
<feature type="transmembrane region" description="Helical" evidence="1">
    <location>
        <begin position="126"/>
        <end position="146"/>
    </location>
</feature>
<feature type="transmembrane region" description="Helical" evidence="1">
    <location>
        <begin position="5"/>
        <end position="26"/>
    </location>
</feature>
<dbReference type="RefSeq" id="WP_120273294.1">
    <property type="nucleotide sequence ID" value="NZ_RAPN01000001.1"/>
</dbReference>
<reference evidence="3 4" key="1">
    <citation type="submission" date="2018-09" db="EMBL/GenBank/DDBJ databases">
        <title>Genomic Encyclopedia of Archaeal and Bacterial Type Strains, Phase II (KMG-II): from individual species to whole genera.</title>
        <authorList>
            <person name="Goeker M."/>
        </authorList>
    </citation>
    <scope>NUCLEOTIDE SEQUENCE [LARGE SCALE GENOMIC DNA]</scope>
    <source>
        <strain evidence="3 4">DSM 27148</strain>
    </source>
</reference>
<dbReference type="InterPro" id="IPR036890">
    <property type="entry name" value="HATPase_C_sf"/>
</dbReference>
<dbReference type="PANTHER" id="PTHR34220:SF7">
    <property type="entry name" value="SENSOR HISTIDINE KINASE YPDA"/>
    <property type="match status" value="1"/>
</dbReference>
<dbReference type="GO" id="GO:0016020">
    <property type="term" value="C:membrane"/>
    <property type="evidence" value="ECO:0007669"/>
    <property type="project" value="InterPro"/>
</dbReference>
<dbReference type="AlphaFoldDB" id="A0A419W9A2"/>
<dbReference type="Pfam" id="PF06580">
    <property type="entry name" value="His_kinase"/>
    <property type="match status" value="1"/>
</dbReference>
<dbReference type="EMBL" id="RAPN01000001">
    <property type="protein sequence ID" value="RKD92043.1"/>
    <property type="molecule type" value="Genomic_DNA"/>
</dbReference>
<accession>A0A419W9A2</accession>
<keyword evidence="3" id="KW-0418">Kinase</keyword>
<dbReference type="OrthoDB" id="9809908at2"/>
<organism evidence="3 4">
    <name type="scientific">Mangrovibacterium diazotrophicum</name>
    <dbReference type="NCBI Taxonomy" id="1261403"/>
    <lineage>
        <taxon>Bacteria</taxon>
        <taxon>Pseudomonadati</taxon>
        <taxon>Bacteroidota</taxon>
        <taxon>Bacteroidia</taxon>
        <taxon>Marinilabiliales</taxon>
        <taxon>Prolixibacteraceae</taxon>
        <taxon>Mangrovibacterium</taxon>
    </lineage>
</organism>
<dbReference type="Proteomes" id="UP000283387">
    <property type="component" value="Unassembled WGS sequence"/>
</dbReference>
<feature type="transmembrane region" description="Helical" evidence="1">
    <location>
        <begin position="65"/>
        <end position="87"/>
    </location>
</feature>
<evidence type="ECO:0000259" key="2">
    <source>
        <dbReference type="Pfam" id="PF06580"/>
    </source>
</evidence>
<dbReference type="PANTHER" id="PTHR34220">
    <property type="entry name" value="SENSOR HISTIDINE KINASE YPDA"/>
    <property type="match status" value="1"/>
</dbReference>
<dbReference type="InterPro" id="IPR050640">
    <property type="entry name" value="Bact_2-comp_sensor_kinase"/>
</dbReference>
<keyword evidence="1" id="KW-0812">Transmembrane</keyword>
<feature type="domain" description="Signal transduction histidine kinase internal region" evidence="2">
    <location>
        <begin position="166"/>
        <end position="241"/>
    </location>
</feature>
<dbReference type="InterPro" id="IPR010559">
    <property type="entry name" value="Sig_transdc_His_kin_internal"/>
</dbReference>
<evidence type="ECO:0000313" key="4">
    <source>
        <dbReference type="Proteomes" id="UP000283387"/>
    </source>
</evidence>
<sequence length="360" mass="41680">MKKAIIHLIIWAVLTYLFYVSFSLFLPWTEALLRTLPGIFFIALMFYLSGEVLTQQFLIKRQSPLLFGVLIFVLIFVLAVARSRFLVVFPGGIGTSWNDALENSAWLDTDRNIWLAERLNSRKSPVFVGLILNSVIAVIAVLLRLYEHKADVERDSAEKLQRSQEAQILYLKSQVNPHFLFNTLNNLYGLTYAKSDLAPQMVLGLSDTMRYLIYETEQKLVPIYKELDFIRNYLDLEKMRISFPENIRASVHVQQENAFIPPLLLLPFVENCFKHGTVGKEDDGWMELDIWDEDGKLYFVCKNSFMSQTPIGRKVGIGLTNVKKRLELIYGHRYELQTTKQDDEYLVSLQFPVFGKKDEL</sequence>
<keyword evidence="1" id="KW-0472">Membrane</keyword>
<protein>
    <submittedName>
        <fullName evidence="3">Histidine kinase</fullName>
    </submittedName>
</protein>
<name>A0A419W9A2_9BACT</name>
<comment type="caution">
    <text evidence="3">The sequence shown here is derived from an EMBL/GenBank/DDBJ whole genome shotgun (WGS) entry which is preliminary data.</text>
</comment>
<proteinExistence type="predicted"/>
<feature type="transmembrane region" description="Helical" evidence="1">
    <location>
        <begin position="32"/>
        <end position="53"/>
    </location>
</feature>
<evidence type="ECO:0000313" key="3">
    <source>
        <dbReference type="EMBL" id="RKD92043.1"/>
    </source>
</evidence>
<dbReference type="Gene3D" id="3.30.565.10">
    <property type="entry name" value="Histidine kinase-like ATPase, C-terminal domain"/>
    <property type="match status" value="1"/>
</dbReference>
<keyword evidence="1" id="KW-1133">Transmembrane helix</keyword>
<gene>
    <name evidence="3" type="ORF">BC643_2413</name>
</gene>